<evidence type="ECO:0000313" key="4">
    <source>
        <dbReference type="Proteomes" id="UP000309544"/>
    </source>
</evidence>
<dbReference type="PANTHER" id="PTHR12526">
    <property type="entry name" value="GLYCOSYLTRANSFERASE"/>
    <property type="match status" value="1"/>
</dbReference>
<dbReference type="CDD" id="cd03802">
    <property type="entry name" value="GT4_AviGT4-like"/>
    <property type="match status" value="1"/>
</dbReference>
<gene>
    <name evidence="3" type="ORF">FGF68_08655</name>
</gene>
<sequence length="368" mass="41555">MEKLRIAQIAPLIERVPPEKYGGTERVVYHLTEELVRRGHNVTLFATGDSLTSARLVALVDKGLRLGGREFSCFHCSMSELTRAYQEMSGAFDVIHSHLEYMTFPFAASSRIPTVMTFHGRLDNPDIVRLMQQYRQLHFVSISNAQRLPVFDVPWAGTVYHGYPLADFSFQPDAGDYFAYLGRISPEKAPDEAIRIAIDADVPLRIAAKIDPVDQGYFNEVVRPLMTHPLIEYVGELGEHDKLELLQHARGLLNPINWPEPFGLVMIEALACGTPVIVRACGSAPEIITHGRDGFVCHDHKGFVEAVHRIGEIDRARCRKTFESRFTVAHMVAGYERIYERLLYGDQVRRTGVFPPVLEKGVDRVTLR</sequence>
<accession>A0A5C4RYV6</accession>
<protein>
    <submittedName>
        <fullName evidence="3">Glycosyltransferase family 4 protein</fullName>
    </submittedName>
</protein>
<dbReference type="AlphaFoldDB" id="A0A5C4RYV6"/>
<organism evidence="3 4">
    <name type="scientific">Prosthecochloris vibrioformis</name>
    <name type="common">Chlorobium vibrioforme</name>
    <dbReference type="NCBI Taxonomy" id="1098"/>
    <lineage>
        <taxon>Bacteria</taxon>
        <taxon>Pseudomonadati</taxon>
        <taxon>Chlorobiota</taxon>
        <taxon>Chlorobiia</taxon>
        <taxon>Chlorobiales</taxon>
        <taxon>Chlorobiaceae</taxon>
        <taxon>Prosthecochloris</taxon>
    </lineage>
</organism>
<evidence type="ECO:0000313" key="3">
    <source>
        <dbReference type="EMBL" id="TNJ36098.1"/>
    </source>
</evidence>
<dbReference type="SUPFAM" id="SSF53756">
    <property type="entry name" value="UDP-Glycosyltransferase/glycogen phosphorylase"/>
    <property type="match status" value="1"/>
</dbReference>
<feature type="domain" description="Glycosyl transferase family 1" evidence="1">
    <location>
        <begin position="175"/>
        <end position="311"/>
    </location>
</feature>
<dbReference type="Proteomes" id="UP000309544">
    <property type="component" value="Unassembled WGS sequence"/>
</dbReference>
<reference evidence="3 4" key="1">
    <citation type="submission" date="2019-05" db="EMBL/GenBank/DDBJ databases">
        <title>Draft Whole-Genome sequence of the green sulfur bacterium Prosthecochloris vibrioformis DSM 260.</title>
        <authorList>
            <person name="Meyer T.E."/>
            <person name="Kyndt J.A."/>
        </authorList>
    </citation>
    <scope>NUCLEOTIDE SEQUENCE [LARGE SCALE GENOMIC DNA]</scope>
    <source>
        <strain evidence="3 4">DSM 260</strain>
    </source>
</reference>
<dbReference type="InterPro" id="IPR001296">
    <property type="entry name" value="Glyco_trans_1"/>
</dbReference>
<dbReference type="RefSeq" id="WP_139626775.1">
    <property type="nucleotide sequence ID" value="NZ_VDCI01000008.1"/>
</dbReference>
<feature type="domain" description="Glycosyltransferase subfamily 4-like N-terminal" evidence="2">
    <location>
        <begin position="21"/>
        <end position="128"/>
    </location>
</feature>
<keyword evidence="4" id="KW-1185">Reference proteome</keyword>
<dbReference type="Gene3D" id="3.40.50.2000">
    <property type="entry name" value="Glycogen Phosphorylase B"/>
    <property type="match status" value="2"/>
</dbReference>
<evidence type="ECO:0000259" key="2">
    <source>
        <dbReference type="Pfam" id="PF13439"/>
    </source>
</evidence>
<dbReference type="GO" id="GO:0016757">
    <property type="term" value="F:glycosyltransferase activity"/>
    <property type="evidence" value="ECO:0007669"/>
    <property type="project" value="InterPro"/>
</dbReference>
<dbReference type="Pfam" id="PF00534">
    <property type="entry name" value="Glycos_transf_1"/>
    <property type="match status" value="1"/>
</dbReference>
<dbReference type="InterPro" id="IPR028098">
    <property type="entry name" value="Glyco_trans_4-like_N"/>
</dbReference>
<dbReference type="EMBL" id="VDCI01000008">
    <property type="protein sequence ID" value="TNJ36098.1"/>
    <property type="molecule type" value="Genomic_DNA"/>
</dbReference>
<evidence type="ECO:0000259" key="1">
    <source>
        <dbReference type="Pfam" id="PF00534"/>
    </source>
</evidence>
<keyword evidence="3" id="KW-0808">Transferase</keyword>
<dbReference type="Pfam" id="PF13439">
    <property type="entry name" value="Glyco_transf_4"/>
    <property type="match status" value="1"/>
</dbReference>
<name>A0A5C4RYV6_PROVB</name>
<dbReference type="PANTHER" id="PTHR12526:SF595">
    <property type="entry name" value="BLL5217 PROTEIN"/>
    <property type="match status" value="1"/>
</dbReference>
<comment type="caution">
    <text evidence="3">The sequence shown here is derived from an EMBL/GenBank/DDBJ whole genome shotgun (WGS) entry which is preliminary data.</text>
</comment>
<proteinExistence type="predicted"/>